<dbReference type="InterPro" id="IPR038883">
    <property type="entry name" value="AN11006-like"/>
</dbReference>
<protein>
    <recommendedName>
        <fullName evidence="4">F-box domain-containing protein</fullName>
    </recommendedName>
</protein>
<accession>A0A3D8Q8T2</accession>
<dbReference type="RefSeq" id="XP_026598013.1">
    <property type="nucleotide sequence ID" value="XM_026753378.1"/>
</dbReference>
<keyword evidence="3" id="KW-1185">Reference proteome</keyword>
<evidence type="ECO:0000313" key="3">
    <source>
        <dbReference type="Proteomes" id="UP000256690"/>
    </source>
</evidence>
<dbReference type="PANTHER" id="PTHR42085:SF8">
    <property type="entry name" value="F-BOX DOMAIN-CONTAINING PROTEIN"/>
    <property type="match status" value="1"/>
</dbReference>
<name>A0A3D8Q8T2_9EURO</name>
<comment type="caution">
    <text evidence="2">The sequence shown here is derived from an EMBL/GenBank/DDBJ whole genome shotgun (WGS) entry which is preliminary data.</text>
</comment>
<organism evidence="2 3">
    <name type="scientific">Aspergillus mulundensis</name>
    <dbReference type="NCBI Taxonomy" id="1810919"/>
    <lineage>
        <taxon>Eukaryota</taxon>
        <taxon>Fungi</taxon>
        <taxon>Dikarya</taxon>
        <taxon>Ascomycota</taxon>
        <taxon>Pezizomycotina</taxon>
        <taxon>Eurotiomycetes</taxon>
        <taxon>Eurotiomycetidae</taxon>
        <taxon>Eurotiales</taxon>
        <taxon>Aspergillaceae</taxon>
        <taxon>Aspergillus</taxon>
        <taxon>Aspergillus subgen. Nidulantes</taxon>
    </lineage>
</organism>
<dbReference type="Proteomes" id="UP000256690">
    <property type="component" value="Unassembled WGS sequence"/>
</dbReference>
<dbReference type="PANTHER" id="PTHR42085">
    <property type="entry name" value="F-BOX DOMAIN-CONTAINING PROTEIN"/>
    <property type="match status" value="1"/>
</dbReference>
<evidence type="ECO:0000256" key="1">
    <source>
        <dbReference type="SAM" id="MobiDB-lite"/>
    </source>
</evidence>
<gene>
    <name evidence="2" type="ORF">DSM5745_11362</name>
</gene>
<dbReference type="GeneID" id="38121732"/>
<feature type="region of interest" description="Disordered" evidence="1">
    <location>
        <begin position="304"/>
        <end position="336"/>
    </location>
</feature>
<dbReference type="EMBL" id="PVWQ01000026">
    <property type="protein sequence ID" value="RDW57844.1"/>
    <property type="molecule type" value="Genomic_DNA"/>
</dbReference>
<dbReference type="OrthoDB" id="72726at2759"/>
<evidence type="ECO:0008006" key="4">
    <source>
        <dbReference type="Google" id="ProtNLM"/>
    </source>
</evidence>
<feature type="compositionally biased region" description="Polar residues" evidence="1">
    <location>
        <begin position="316"/>
        <end position="336"/>
    </location>
</feature>
<sequence>MSIVSSPGDQTSIEPNVIDESDNWLISPRMFLPGPERNWKIRGRWITYMDNPILHLPEDRRMKDCDIFGNTIVIGSPFGIVTVLKFRDLESIDFELPGILPTHLTPATPSTRFEMTTVNNGDRPFRFLDLPPEIRLIIYRDHFTSKKLKFRRLPKWPTYYKLEKPALDNLALLYTCKLVNHEARNLWLGQVTFVFRVVEDMLKTFSPLPMETLSRIRYANVKGYSFTPIALSARIFPQTYHIPFVLNLLPGLRLDTLTVIAVQYPEYLYDTITEFVKYGSGWRKLIYHAKDSQLLAFRRDPRLSSSSDDVARSRRPQPSTWQQQLIERDGTASNPSVTIYRSTKSRLAGSVLNPDTREIFEQKLQPGQQPEDFEIHGDALRGDKDLQKEVLVVIQRGKNADITDLDELAIAPEPVVDEGTLRSGNPGVYEQRRWNFSFLYESSGCKGLRAHRYRVAEYYYRLSGWYRPPEH</sequence>
<dbReference type="AlphaFoldDB" id="A0A3D8Q8T2"/>
<proteinExistence type="predicted"/>
<reference evidence="2 3" key="1">
    <citation type="journal article" date="2018" name="IMA Fungus">
        <title>IMA Genome-F 9: Draft genome sequence of Annulohypoxylon stygium, Aspergillus mulundensis, Berkeleyomyces basicola (syn. Thielaviopsis basicola), Ceratocystis smalleyi, two Cercospora beticola strains, Coleophoma cylindrospora, Fusarium fracticaudum, Phialophora cf. hyalina, and Morchella septimelata.</title>
        <authorList>
            <person name="Wingfield B.D."/>
            <person name="Bills G.F."/>
            <person name="Dong Y."/>
            <person name="Huang W."/>
            <person name="Nel W.J."/>
            <person name="Swalarsk-Parry B.S."/>
            <person name="Vaghefi N."/>
            <person name="Wilken P.M."/>
            <person name="An Z."/>
            <person name="de Beer Z.W."/>
            <person name="De Vos L."/>
            <person name="Chen L."/>
            <person name="Duong T.A."/>
            <person name="Gao Y."/>
            <person name="Hammerbacher A."/>
            <person name="Kikkert J.R."/>
            <person name="Li Y."/>
            <person name="Li H."/>
            <person name="Li K."/>
            <person name="Li Q."/>
            <person name="Liu X."/>
            <person name="Ma X."/>
            <person name="Naidoo K."/>
            <person name="Pethybridge S.J."/>
            <person name="Sun J."/>
            <person name="Steenkamp E.T."/>
            <person name="van der Nest M.A."/>
            <person name="van Wyk S."/>
            <person name="Wingfield M.J."/>
            <person name="Xiong C."/>
            <person name="Yue Q."/>
            <person name="Zhang X."/>
        </authorList>
    </citation>
    <scope>NUCLEOTIDE SEQUENCE [LARGE SCALE GENOMIC DNA]</scope>
    <source>
        <strain evidence="2 3">DSM 5745</strain>
    </source>
</reference>
<evidence type="ECO:0000313" key="2">
    <source>
        <dbReference type="EMBL" id="RDW57844.1"/>
    </source>
</evidence>